<reference evidence="5" key="1">
    <citation type="submission" date="2023-03" db="EMBL/GenBank/DDBJ databases">
        <title>Massive genome expansion in bonnet fungi (Mycena s.s.) driven by repeated elements and novel gene families across ecological guilds.</title>
        <authorList>
            <consortium name="Lawrence Berkeley National Laboratory"/>
            <person name="Harder C.B."/>
            <person name="Miyauchi S."/>
            <person name="Viragh M."/>
            <person name="Kuo A."/>
            <person name="Thoen E."/>
            <person name="Andreopoulos B."/>
            <person name="Lu D."/>
            <person name="Skrede I."/>
            <person name="Drula E."/>
            <person name="Henrissat B."/>
            <person name="Morin E."/>
            <person name="Kohler A."/>
            <person name="Barry K."/>
            <person name="LaButti K."/>
            <person name="Morin E."/>
            <person name="Salamov A."/>
            <person name="Lipzen A."/>
            <person name="Mereny Z."/>
            <person name="Hegedus B."/>
            <person name="Baldrian P."/>
            <person name="Stursova M."/>
            <person name="Weitz H."/>
            <person name="Taylor A."/>
            <person name="Grigoriev I.V."/>
            <person name="Nagy L.G."/>
            <person name="Martin F."/>
            <person name="Kauserud H."/>
        </authorList>
    </citation>
    <scope>NUCLEOTIDE SEQUENCE</scope>
    <source>
        <strain evidence="5">CBHHK173m</strain>
    </source>
</reference>
<gene>
    <name evidence="5" type="ORF">B0H15DRAFT_820629</name>
</gene>
<dbReference type="AlphaFoldDB" id="A0AAD6UI33"/>
<accession>A0AAD6UI33</accession>
<dbReference type="Pfam" id="PF05426">
    <property type="entry name" value="Alginate_lyase"/>
    <property type="match status" value="1"/>
</dbReference>
<keyword evidence="6" id="KW-1185">Reference proteome</keyword>
<dbReference type="Gene3D" id="1.50.10.100">
    <property type="entry name" value="Chondroitin AC/alginate lyase"/>
    <property type="match status" value="1"/>
</dbReference>
<proteinExistence type="predicted"/>
<dbReference type="SUPFAM" id="SSF48230">
    <property type="entry name" value="Chondroitin AC/alginate lyase"/>
    <property type="match status" value="1"/>
</dbReference>
<protein>
    <submittedName>
        <fullName evidence="5">Alginate lyase-domain-containing protein</fullName>
    </submittedName>
</protein>
<keyword evidence="1 3" id="KW-0732">Signal</keyword>
<evidence type="ECO:0000256" key="2">
    <source>
        <dbReference type="ARBA" id="ARBA00023239"/>
    </source>
</evidence>
<dbReference type="GO" id="GO:0042597">
    <property type="term" value="C:periplasmic space"/>
    <property type="evidence" value="ECO:0007669"/>
    <property type="project" value="InterPro"/>
</dbReference>
<dbReference type="Proteomes" id="UP001222325">
    <property type="component" value="Unassembled WGS sequence"/>
</dbReference>
<organism evidence="5 6">
    <name type="scientific">Mycena belliarum</name>
    <dbReference type="NCBI Taxonomy" id="1033014"/>
    <lineage>
        <taxon>Eukaryota</taxon>
        <taxon>Fungi</taxon>
        <taxon>Dikarya</taxon>
        <taxon>Basidiomycota</taxon>
        <taxon>Agaricomycotina</taxon>
        <taxon>Agaricomycetes</taxon>
        <taxon>Agaricomycetidae</taxon>
        <taxon>Agaricales</taxon>
        <taxon>Marasmiineae</taxon>
        <taxon>Mycenaceae</taxon>
        <taxon>Mycena</taxon>
    </lineage>
</organism>
<feature type="signal peptide" evidence="3">
    <location>
        <begin position="1"/>
        <end position="28"/>
    </location>
</feature>
<dbReference type="EMBL" id="JARJCN010000007">
    <property type="protein sequence ID" value="KAJ7099537.1"/>
    <property type="molecule type" value="Genomic_DNA"/>
</dbReference>
<evidence type="ECO:0000313" key="5">
    <source>
        <dbReference type="EMBL" id="KAJ7099537.1"/>
    </source>
</evidence>
<keyword evidence="2 5" id="KW-0456">Lyase</keyword>
<dbReference type="GO" id="GO:0016829">
    <property type="term" value="F:lyase activity"/>
    <property type="evidence" value="ECO:0007669"/>
    <property type="project" value="UniProtKB-KW"/>
</dbReference>
<dbReference type="InterPro" id="IPR008929">
    <property type="entry name" value="Chondroitin_lyas"/>
</dbReference>
<feature type="domain" description="Alginate lyase" evidence="4">
    <location>
        <begin position="82"/>
        <end position="362"/>
    </location>
</feature>
<name>A0AAD6UI33_9AGAR</name>
<comment type="caution">
    <text evidence="5">The sequence shown here is derived from an EMBL/GenBank/DDBJ whole genome shotgun (WGS) entry which is preliminary data.</text>
</comment>
<evidence type="ECO:0000256" key="3">
    <source>
        <dbReference type="SAM" id="SignalP"/>
    </source>
</evidence>
<evidence type="ECO:0000313" key="6">
    <source>
        <dbReference type="Proteomes" id="UP001222325"/>
    </source>
</evidence>
<feature type="chain" id="PRO_5042032575" evidence="3">
    <location>
        <begin position="29"/>
        <end position="418"/>
    </location>
</feature>
<evidence type="ECO:0000259" key="4">
    <source>
        <dbReference type="Pfam" id="PF05426"/>
    </source>
</evidence>
<sequence length="418" mass="45583">MGQLSFPGFCLHWQVLAAAYVFLGLVTGAQSAAAPNTVVLDPATLADAKMRLGLRPVDPTLRTALNSLTAQADKWLTQGPWSVTYKKDPPPGGDIHDYSSQAPYFWASKSPDGCPYIQKDGERNPEADAKYPDHATRRLMFDSSYVLTLAWYYTGKEQYARKAGDILRTWFISPATRMNPNLNHAQLIPCANTGRFIGIIDWSQGFTSVVDAAAILATGAPGWTATDIEAFRQWNVDYLVWLGKSQFGRDETAATNNHGTYAIMQSAGVALFTKNTALAQKKANLMKSRIAAYITANGSQPQELSRTRSFHYSTYDLIAYTRIAAIAKKVGVDLWGYKGPQGQSIHGAVDFIIPAATGEAKWKYPELEFDAREASDIIRASADAGNANAKRALGKVPALLGGDLYHLRPAAEQLSALP</sequence>
<dbReference type="InterPro" id="IPR008397">
    <property type="entry name" value="Alginate_lyase_dom"/>
</dbReference>
<evidence type="ECO:0000256" key="1">
    <source>
        <dbReference type="ARBA" id="ARBA00022729"/>
    </source>
</evidence>